<keyword evidence="5" id="KW-0378">Hydrolase</keyword>
<proteinExistence type="inferred from homology"/>
<keyword evidence="5" id="KW-0255">Endonuclease</keyword>
<evidence type="ECO:0000256" key="2">
    <source>
        <dbReference type="ARBA" id="ARBA00022747"/>
    </source>
</evidence>
<dbReference type="Pfam" id="PF01420">
    <property type="entry name" value="Methylase_S"/>
    <property type="match status" value="1"/>
</dbReference>
<feature type="domain" description="Type I restriction modification DNA specificity" evidence="4">
    <location>
        <begin position="59"/>
        <end position="181"/>
    </location>
</feature>
<dbReference type="SUPFAM" id="SSF116734">
    <property type="entry name" value="DNA methylase specificity domain"/>
    <property type="match status" value="2"/>
</dbReference>
<evidence type="ECO:0000259" key="4">
    <source>
        <dbReference type="Pfam" id="PF01420"/>
    </source>
</evidence>
<dbReference type="GO" id="GO:0004519">
    <property type="term" value="F:endonuclease activity"/>
    <property type="evidence" value="ECO:0007669"/>
    <property type="project" value="UniProtKB-KW"/>
</dbReference>
<organism evidence="5 6">
    <name type="scientific">Lactobacillus equicursoris</name>
    <dbReference type="NCBI Taxonomy" id="420645"/>
    <lineage>
        <taxon>Bacteria</taxon>
        <taxon>Bacillati</taxon>
        <taxon>Bacillota</taxon>
        <taxon>Bacilli</taxon>
        <taxon>Lactobacillales</taxon>
        <taxon>Lactobacillaceae</taxon>
        <taxon>Lactobacillus</taxon>
    </lineage>
</organism>
<keyword evidence="3" id="KW-0238">DNA-binding</keyword>
<dbReference type="AlphaFoldDB" id="A0A844FKU6"/>
<evidence type="ECO:0000313" key="5">
    <source>
        <dbReference type="EMBL" id="MST78915.1"/>
    </source>
</evidence>
<evidence type="ECO:0000313" key="6">
    <source>
        <dbReference type="Proteomes" id="UP000452141"/>
    </source>
</evidence>
<keyword evidence="5" id="KW-0540">Nuclease</keyword>
<dbReference type="GO" id="GO:0003677">
    <property type="term" value="F:DNA binding"/>
    <property type="evidence" value="ECO:0007669"/>
    <property type="project" value="UniProtKB-KW"/>
</dbReference>
<name>A0A844FKU6_9LACO</name>
<accession>A0A844FKU6</accession>
<dbReference type="Proteomes" id="UP000452141">
    <property type="component" value="Unassembled WGS sequence"/>
</dbReference>
<comment type="caution">
    <text evidence="5">The sequence shown here is derived from an EMBL/GenBank/DDBJ whole genome shotgun (WGS) entry which is preliminary data.</text>
</comment>
<dbReference type="EMBL" id="VUMW01000001">
    <property type="protein sequence ID" value="MST78915.1"/>
    <property type="molecule type" value="Genomic_DNA"/>
</dbReference>
<protein>
    <submittedName>
        <fullName evidence="5">Restriction endonuclease subunit S</fullName>
    </submittedName>
</protein>
<dbReference type="PANTHER" id="PTHR30408:SF12">
    <property type="entry name" value="TYPE I RESTRICTION ENZYME MJAVIII SPECIFICITY SUBUNIT"/>
    <property type="match status" value="1"/>
</dbReference>
<evidence type="ECO:0000256" key="3">
    <source>
        <dbReference type="ARBA" id="ARBA00023125"/>
    </source>
</evidence>
<dbReference type="Gene3D" id="3.90.220.20">
    <property type="entry name" value="DNA methylase specificity domains"/>
    <property type="match status" value="1"/>
</dbReference>
<dbReference type="InterPro" id="IPR052021">
    <property type="entry name" value="Type-I_RS_S_subunit"/>
</dbReference>
<keyword evidence="2" id="KW-0680">Restriction system</keyword>
<gene>
    <name evidence="5" type="ORF">FYJ61_00115</name>
</gene>
<dbReference type="GO" id="GO:0009307">
    <property type="term" value="P:DNA restriction-modification system"/>
    <property type="evidence" value="ECO:0007669"/>
    <property type="project" value="UniProtKB-KW"/>
</dbReference>
<comment type="similarity">
    <text evidence="1">Belongs to the type-I restriction system S methylase family.</text>
</comment>
<dbReference type="InterPro" id="IPR000055">
    <property type="entry name" value="Restrct_endonuc_typeI_TRD"/>
</dbReference>
<dbReference type="Gene3D" id="1.10.287.1120">
    <property type="entry name" value="Bipartite methylase S protein"/>
    <property type="match status" value="1"/>
</dbReference>
<sequence>MSVNFKKSLFWEQRQLEDAVEDYVVKTTIENQYPILTSSQQKGIILQEEYFSGERTSKSGNIGYFILPRGYFAYRSRSDNDTYVFNRNDCIDKGIISYFYPVFRPKNTDSNFLLRRLNTGMQRQLLIASEGTGQHVLSLKKFKNMKTNFPCIEEQQKVGELFQSLDRTITLHEEKQEQLEQLKKALLQKMFADKTGYPEIKFRGFDEPWDQQKFGAILTTHSFRQYLATPSNNGRYKVIQQGEDPIIGYADGVPFKDYKDVVLFGDHTVSLYKPTAPFFLATDGVKILSSKELTGQYLFAALERYKPNSQGYKRHYSILKDTRMSFTKNREEQKKIGNVFYVIDQILSLHQSKLDYLKELKQALLQQMFI</sequence>
<dbReference type="InterPro" id="IPR044946">
    <property type="entry name" value="Restrct_endonuc_typeI_TRD_sf"/>
</dbReference>
<reference evidence="5 6" key="1">
    <citation type="submission" date="2019-08" db="EMBL/GenBank/DDBJ databases">
        <title>In-depth cultivation of the pig gut microbiome towards novel bacterial diversity and tailored functional studies.</title>
        <authorList>
            <person name="Wylensek D."/>
            <person name="Hitch T.C.A."/>
            <person name="Clavel T."/>
        </authorList>
    </citation>
    <scope>NUCLEOTIDE SEQUENCE [LARGE SCALE GENOMIC DNA]</scope>
    <source>
        <strain evidence="5 6">WCA-470BD-2E</strain>
    </source>
</reference>
<dbReference type="PANTHER" id="PTHR30408">
    <property type="entry name" value="TYPE-1 RESTRICTION ENZYME ECOKI SPECIFICITY PROTEIN"/>
    <property type="match status" value="1"/>
</dbReference>
<evidence type="ECO:0000256" key="1">
    <source>
        <dbReference type="ARBA" id="ARBA00010923"/>
    </source>
</evidence>